<proteinExistence type="predicted"/>
<dbReference type="AlphaFoldDB" id="A0A1D8TVJ5"/>
<sequence>MRFVFLLPDFSTSTTWQLIYRVLSRPKLKPIQSWVRRRWLYKSEVNGGDLNIMRHCLAARESGADAVIATMTGRNTFGNTWGIHNLPFIRWADRRPDDVCIIPDWLTLLINDVKGPAIAYLQVPILVKADFEYRDSRVALWTDSPFMKEVCEAAYPGKDIEIVPNVVDNEAFPFIPQAEREAGLVFAFPRKGPEFITQTEEWYQKLGGTYWRFERVDGLPFQELAKQFRRPQVFLASAEVEGCALPPQESMAAGIVVVGKTARGANFCMEHRKTAMAAETPEAAARSLLELEHAELRDNISRNAHNYISRYFSSQEPARFWQKTVREYSSGAQQVVSTLR</sequence>
<evidence type="ECO:0000313" key="1">
    <source>
        <dbReference type="EMBL" id="AOX01604.1"/>
    </source>
</evidence>
<dbReference type="OrthoDB" id="9801609at2"/>
<dbReference type="RefSeq" id="WP_070394041.1">
    <property type="nucleotide sequence ID" value="NZ_CP017599.1"/>
</dbReference>
<dbReference type="SUPFAM" id="SSF53756">
    <property type="entry name" value="UDP-Glycosyltransferase/glycogen phosphorylase"/>
    <property type="match status" value="1"/>
</dbReference>
<dbReference type="EMBL" id="CP017599">
    <property type="protein sequence ID" value="AOX01604.1"/>
    <property type="molecule type" value="Genomic_DNA"/>
</dbReference>
<dbReference type="STRING" id="1458985.BJP34_21110"/>
<evidence type="ECO:0008006" key="3">
    <source>
        <dbReference type="Google" id="ProtNLM"/>
    </source>
</evidence>
<dbReference type="Gene3D" id="3.40.50.2000">
    <property type="entry name" value="Glycogen Phosphorylase B"/>
    <property type="match status" value="1"/>
</dbReference>
<gene>
    <name evidence="1" type="ORF">BJP34_21110</name>
</gene>
<organism evidence="1 2">
    <name type="scientific">Moorena producens PAL-8-15-08-1</name>
    <dbReference type="NCBI Taxonomy" id="1458985"/>
    <lineage>
        <taxon>Bacteria</taxon>
        <taxon>Bacillati</taxon>
        <taxon>Cyanobacteriota</taxon>
        <taxon>Cyanophyceae</taxon>
        <taxon>Coleofasciculales</taxon>
        <taxon>Coleofasciculaceae</taxon>
        <taxon>Moorena</taxon>
    </lineage>
</organism>
<name>A0A1D8TVJ5_9CYAN</name>
<dbReference type="Proteomes" id="UP000177870">
    <property type="component" value="Chromosome"/>
</dbReference>
<accession>A0A1D8TVJ5</accession>
<evidence type="ECO:0000313" key="2">
    <source>
        <dbReference type="Proteomes" id="UP000177870"/>
    </source>
</evidence>
<protein>
    <recommendedName>
        <fullName evidence="3">Glycosyltransferase</fullName>
    </recommendedName>
</protein>
<reference evidence="2" key="1">
    <citation type="submission" date="2016-10" db="EMBL/GenBank/DDBJ databases">
        <title>Comparative genomics uncovers the prolific and rare metabolic potential of the cyanobacterial genus Moorea.</title>
        <authorList>
            <person name="Leao T."/>
            <person name="Castelao G."/>
            <person name="Korobeynikov A."/>
            <person name="Monroe E.A."/>
            <person name="Podell S."/>
            <person name="Glukhov E."/>
            <person name="Allen E."/>
            <person name="Gerwick W.H."/>
            <person name="Gerwick L."/>
        </authorList>
    </citation>
    <scope>NUCLEOTIDE SEQUENCE [LARGE SCALE GENOMIC DNA]</scope>
    <source>
        <strain evidence="2">PAL-8-15-08-1</strain>
    </source>
</reference>
<dbReference type="KEGG" id="mpro:BJP34_21110"/>